<evidence type="ECO:0000256" key="1">
    <source>
        <dbReference type="ARBA" id="ARBA00004964"/>
    </source>
</evidence>
<comment type="function">
    <text evidence="7">Transfers the glycosyl residue from UDP-Glc to the non-reducing end of alpha-1,4-glucan.</text>
</comment>
<dbReference type="Proteomes" id="UP000838763">
    <property type="component" value="Unassembled WGS sequence"/>
</dbReference>
<evidence type="ECO:0000256" key="4">
    <source>
        <dbReference type="ARBA" id="ARBA00022679"/>
    </source>
</evidence>
<keyword evidence="4 7" id="KW-0808">Transferase</keyword>
<proteinExistence type="inferred from homology"/>
<evidence type="ECO:0000256" key="5">
    <source>
        <dbReference type="ARBA" id="ARBA00023056"/>
    </source>
</evidence>
<keyword evidence="3 7" id="KW-0328">Glycosyltransferase</keyword>
<evidence type="ECO:0000256" key="3">
    <source>
        <dbReference type="ARBA" id="ARBA00022676"/>
    </source>
</evidence>
<comment type="similarity">
    <text evidence="2 7">Belongs to the glycosyltransferase 3 family.</text>
</comment>
<keyword evidence="9" id="KW-1185">Reference proteome</keyword>
<dbReference type="PANTHER" id="PTHR10176:SF3">
    <property type="entry name" value="GLYCOGEN [STARCH] SYNTHASE"/>
    <property type="match status" value="1"/>
</dbReference>
<dbReference type="AlphaFoldDB" id="A0A9P1GWJ2"/>
<dbReference type="Pfam" id="PF05693">
    <property type="entry name" value="Glycogen_syn"/>
    <property type="match status" value="2"/>
</dbReference>
<protein>
    <recommendedName>
        <fullName evidence="7">Glycogen [starch] synthase</fullName>
        <ecNumber evidence="7">2.4.1.11</ecNumber>
    </recommendedName>
</protein>
<dbReference type="GO" id="GO:0004373">
    <property type="term" value="F:alpha-1,4-glucan glucosyltransferase (UDP-glucose donor) activity"/>
    <property type="evidence" value="ECO:0007669"/>
    <property type="project" value="UniProtKB-EC"/>
</dbReference>
<dbReference type="EC" id="2.4.1.11" evidence="7"/>
<comment type="catalytic activity">
    <reaction evidence="6">
        <text>[(1-&gt;4)-alpha-D-glucosyl](n) + UDP-alpha-D-glucose = [(1-&gt;4)-alpha-D-glucosyl](n+1) + UDP + H(+)</text>
        <dbReference type="Rhea" id="RHEA:18549"/>
        <dbReference type="Rhea" id="RHEA-COMP:9584"/>
        <dbReference type="Rhea" id="RHEA-COMP:9587"/>
        <dbReference type="ChEBI" id="CHEBI:15378"/>
        <dbReference type="ChEBI" id="CHEBI:15444"/>
        <dbReference type="ChEBI" id="CHEBI:58223"/>
        <dbReference type="ChEBI" id="CHEBI:58885"/>
        <dbReference type="EC" id="2.4.1.11"/>
    </reaction>
    <physiologicalReaction direction="left-to-right" evidence="6">
        <dbReference type="Rhea" id="RHEA:18550"/>
    </physiologicalReaction>
</comment>
<dbReference type="OrthoDB" id="3165478at2759"/>
<organism evidence="8 9">
    <name type="scientific">Parascedosporium putredinis</name>
    <dbReference type="NCBI Taxonomy" id="1442378"/>
    <lineage>
        <taxon>Eukaryota</taxon>
        <taxon>Fungi</taxon>
        <taxon>Dikarya</taxon>
        <taxon>Ascomycota</taxon>
        <taxon>Pezizomycotina</taxon>
        <taxon>Sordariomycetes</taxon>
        <taxon>Hypocreomycetidae</taxon>
        <taxon>Microascales</taxon>
        <taxon>Microascaceae</taxon>
        <taxon>Parascedosporium</taxon>
    </lineage>
</organism>
<evidence type="ECO:0000256" key="6">
    <source>
        <dbReference type="ARBA" id="ARBA00047345"/>
    </source>
</evidence>
<dbReference type="SUPFAM" id="SSF53756">
    <property type="entry name" value="UDP-Glycosyltransferase/glycogen phosphorylase"/>
    <property type="match status" value="2"/>
</dbReference>
<gene>
    <name evidence="8" type="ORF">PPNO1_LOCUS1783</name>
</gene>
<reference evidence="8" key="1">
    <citation type="submission" date="2022-11" db="EMBL/GenBank/DDBJ databases">
        <authorList>
            <person name="Scott C."/>
            <person name="Bruce N."/>
        </authorList>
    </citation>
    <scope>NUCLEOTIDE SEQUENCE</scope>
</reference>
<dbReference type="Gene3D" id="3.40.50.2000">
    <property type="entry name" value="Glycogen Phosphorylase B"/>
    <property type="match status" value="2"/>
</dbReference>
<keyword evidence="5 7" id="KW-0320">Glycogen biosynthesis</keyword>
<dbReference type="PANTHER" id="PTHR10176">
    <property type="entry name" value="GLYCOGEN SYNTHASE"/>
    <property type="match status" value="1"/>
</dbReference>
<evidence type="ECO:0000256" key="7">
    <source>
        <dbReference type="RuleBase" id="RU363104"/>
    </source>
</evidence>
<dbReference type="GO" id="GO:0005737">
    <property type="term" value="C:cytoplasm"/>
    <property type="evidence" value="ECO:0007669"/>
    <property type="project" value="TreeGrafter"/>
</dbReference>
<evidence type="ECO:0000313" key="8">
    <source>
        <dbReference type="EMBL" id="CAI4212014.1"/>
    </source>
</evidence>
<accession>A0A9P1GWJ2</accession>
<evidence type="ECO:0000313" key="9">
    <source>
        <dbReference type="Proteomes" id="UP000838763"/>
    </source>
</evidence>
<dbReference type="Gene3D" id="6.10.260.10">
    <property type="match status" value="1"/>
</dbReference>
<dbReference type="InterPro" id="IPR008631">
    <property type="entry name" value="Glycogen_synth"/>
</dbReference>
<comment type="caution">
    <text evidence="8">The sequence shown here is derived from an EMBL/GenBank/DDBJ whole genome shotgun (WGS) entry which is preliminary data.</text>
</comment>
<sequence length="549" mass="62367">MDVSKVHKRFGGIHTVLRSKAQETVQEFGTRYTLVGPLVRQSAAVEVRECEPSTTSIAKAMDAMKARGVKIIYGRWMIPKAPRVLLIDTKSGEEHLEEWVKDLSKNIALILAREKKLNMATLFTTHATSLGRQICTKSVDKYIESLQTRCDDSIADGTDFYHRHPVERAVAHSCDVLTTVSPITARECEHLLGRKPDAVLLNGLNVSEISDVDEFCRYDTRGKIDDFGADMYIEALARLNDRLKEVQGNGKETVSVVAFIIMPADKVAILPNCLESHAIVKSLRGAMKSWERDIGDQLFERAIRWKQGDPLPTQNLDDLVPEAEENNLRMRLYNLEQPEKSEVVTHELVNSQDDPILNRLKEVNLANDPEDKVKVVFHPEFLRPYNPLLPVNYDEFVRGTDLGVFPSTYEPWGYTPAECAVMGIPSITTNLSGFGYHMKDVLKEHGPTYGIYIADRWGKGFDDCVNEMVDQMFELCLKSHRERLLQRRRTEDLSEILDWSYMNTDYRRARRMALNRKYGDEVSLGEEEIPDAGSAILQEIQGINRASTF</sequence>
<evidence type="ECO:0000256" key="2">
    <source>
        <dbReference type="ARBA" id="ARBA00010686"/>
    </source>
</evidence>
<dbReference type="GO" id="GO:0005978">
    <property type="term" value="P:glycogen biosynthetic process"/>
    <property type="evidence" value="ECO:0007669"/>
    <property type="project" value="UniProtKB-KW"/>
</dbReference>
<comment type="pathway">
    <text evidence="1 7">Glycan biosynthesis; glycogen biosynthesis.</text>
</comment>
<name>A0A9P1GWJ2_9PEZI</name>
<dbReference type="EMBL" id="CALLCH030000003">
    <property type="protein sequence ID" value="CAI4212014.1"/>
    <property type="molecule type" value="Genomic_DNA"/>
</dbReference>